<organism evidence="1 2">
    <name type="scientific">Sphingomonas liriopis</name>
    <dbReference type="NCBI Taxonomy" id="2949094"/>
    <lineage>
        <taxon>Bacteria</taxon>
        <taxon>Pseudomonadati</taxon>
        <taxon>Pseudomonadota</taxon>
        <taxon>Alphaproteobacteria</taxon>
        <taxon>Sphingomonadales</taxon>
        <taxon>Sphingomonadaceae</taxon>
        <taxon>Sphingomonas</taxon>
    </lineage>
</organism>
<sequence>MRGAREPWWIIGSAAVALHGADAGHVHDVDLLVGHDDARRLFARLNIAPLTMAPDPLFRSALFARWSAPPVPVEIMAGFAVASGETWSPVWPQSRRAVRIGEAVLYVPERGELIALLRRFGRPKDQLRAAALEGRAPG</sequence>
<gene>
    <name evidence="1" type="ORF">M9979_06705</name>
</gene>
<proteinExistence type="predicted"/>
<comment type="caution">
    <text evidence="1">The sequence shown here is derived from an EMBL/GenBank/DDBJ whole genome shotgun (WGS) entry which is preliminary data.</text>
</comment>
<dbReference type="Proteomes" id="UP001139486">
    <property type="component" value="Unassembled WGS sequence"/>
</dbReference>
<dbReference type="InterPro" id="IPR043519">
    <property type="entry name" value="NT_sf"/>
</dbReference>
<keyword evidence="2" id="KW-1185">Reference proteome</keyword>
<name>A0A9X2KT64_9SPHN</name>
<dbReference type="AlphaFoldDB" id="A0A9X2KT64"/>
<evidence type="ECO:0000313" key="1">
    <source>
        <dbReference type="EMBL" id="MCP3734563.1"/>
    </source>
</evidence>
<evidence type="ECO:0008006" key="3">
    <source>
        <dbReference type="Google" id="ProtNLM"/>
    </source>
</evidence>
<dbReference type="EMBL" id="JAMLDY010000006">
    <property type="protein sequence ID" value="MCP3734563.1"/>
    <property type="molecule type" value="Genomic_DNA"/>
</dbReference>
<protein>
    <recommendedName>
        <fullName evidence="3">Nucleotidyltransferase family protein</fullName>
    </recommendedName>
</protein>
<accession>A0A9X2KT64</accession>
<dbReference type="Gene3D" id="3.30.460.40">
    <property type="match status" value="1"/>
</dbReference>
<reference evidence="1" key="1">
    <citation type="submission" date="2022-05" db="EMBL/GenBank/DDBJ databases">
        <title>Sphingomonas sp. strain RP10 Genome sequencing and assembly.</title>
        <authorList>
            <person name="Kim I."/>
        </authorList>
    </citation>
    <scope>NUCLEOTIDE SEQUENCE</scope>
    <source>
        <strain evidence="1">RP10</strain>
    </source>
</reference>
<evidence type="ECO:0000313" key="2">
    <source>
        <dbReference type="Proteomes" id="UP001139486"/>
    </source>
</evidence>
<dbReference type="SUPFAM" id="SSF81301">
    <property type="entry name" value="Nucleotidyltransferase"/>
    <property type="match status" value="1"/>
</dbReference>